<dbReference type="AlphaFoldDB" id="A0A1R3VMS4"/>
<dbReference type="RefSeq" id="WP_076754342.1">
    <property type="nucleotide sequence ID" value="NZ_CP023018.1"/>
</dbReference>
<keyword evidence="1" id="KW-0472">Membrane</keyword>
<keyword evidence="3" id="KW-1185">Reference proteome</keyword>
<protein>
    <submittedName>
        <fullName evidence="2">Uncharacterized protein</fullName>
    </submittedName>
</protein>
<sequence length="328" mass="37355">MKPLTHHEMLTLVAVFARDGQRVDLAASDRAKRIIRFESLEVPAVPGLPAHIQKLSLHNPAPKEFILWRHLCFADGHEATLEVRGREAAQVYEGLEQCDPSMHYHHQSGADVRFSYRLQNRARPGAEVAWQRILVLAQTTIAGREFTLEAGSSLGASSPVLISHHAEGDVDLPDDLLSVLGHAWRPLQRFSTAWKGSLKLPQRQPLRSERAEALFLEGVAHLQAVLEGMHPEGFHRQFFWQRWRVFWWRSLWLQLGLLILLGMALMLWAFDVGEPDQVPMWVNNIPPVLLVLTFLVWSWEVPRFEIPPRPKPLTAAHWQGAMEKTHAG</sequence>
<organism evidence="2 3">
    <name type="scientific">Ectothiorhodosinus mongolicus</name>
    <dbReference type="NCBI Taxonomy" id="233100"/>
    <lineage>
        <taxon>Bacteria</taxon>
        <taxon>Pseudomonadati</taxon>
        <taxon>Pseudomonadota</taxon>
        <taxon>Gammaproteobacteria</taxon>
        <taxon>Chromatiales</taxon>
        <taxon>Ectothiorhodospiraceae</taxon>
        <taxon>Ectothiorhodosinus</taxon>
    </lineage>
</organism>
<feature type="transmembrane region" description="Helical" evidence="1">
    <location>
        <begin position="281"/>
        <end position="299"/>
    </location>
</feature>
<evidence type="ECO:0000313" key="2">
    <source>
        <dbReference type="EMBL" id="SIT65859.1"/>
    </source>
</evidence>
<gene>
    <name evidence="2" type="ORF">SAMN05216526_0314</name>
</gene>
<dbReference type="STRING" id="233100.SAMN05216526_0314"/>
<dbReference type="OrthoDB" id="9154001at2"/>
<keyword evidence="1" id="KW-0812">Transmembrane</keyword>
<evidence type="ECO:0000313" key="3">
    <source>
        <dbReference type="Proteomes" id="UP000223759"/>
    </source>
</evidence>
<dbReference type="EMBL" id="FTPK01000001">
    <property type="protein sequence ID" value="SIT65859.1"/>
    <property type="molecule type" value="Genomic_DNA"/>
</dbReference>
<accession>A0A1R3VMS4</accession>
<proteinExistence type="predicted"/>
<dbReference type="Proteomes" id="UP000223759">
    <property type="component" value="Unassembled WGS sequence"/>
</dbReference>
<keyword evidence="1" id="KW-1133">Transmembrane helix</keyword>
<feature type="transmembrane region" description="Helical" evidence="1">
    <location>
        <begin position="246"/>
        <end position="269"/>
    </location>
</feature>
<evidence type="ECO:0000256" key="1">
    <source>
        <dbReference type="SAM" id="Phobius"/>
    </source>
</evidence>
<reference evidence="2 3" key="1">
    <citation type="submission" date="2017-01" db="EMBL/GenBank/DDBJ databases">
        <authorList>
            <person name="Mah S.A."/>
            <person name="Swanson W.J."/>
            <person name="Moy G.W."/>
            <person name="Vacquier V.D."/>
        </authorList>
    </citation>
    <scope>NUCLEOTIDE SEQUENCE [LARGE SCALE GENOMIC DNA]</scope>
    <source>
        <strain evidence="2 3">M9</strain>
    </source>
</reference>
<name>A0A1R3VMS4_9GAMM</name>